<organism evidence="2">
    <name type="scientific">Pseudomonas tritici</name>
    <dbReference type="NCBI Taxonomy" id="2745518"/>
    <lineage>
        <taxon>Bacteria</taxon>
        <taxon>Pseudomonadati</taxon>
        <taxon>Pseudomonadota</taxon>
        <taxon>Gammaproteobacteria</taxon>
        <taxon>Pseudomonadales</taxon>
        <taxon>Pseudomonadaceae</taxon>
        <taxon>Pseudomonas</taxon>
    </lineage>
</organism>
<proteinExistence type="predicted"/>
<accession>A0A8I0CXF9</accession>
<protein>
    <submittedName>
        <fullName evidence="2">DUF2878 domain-containing protein</fullName>
    </submittedName>
</protein>
<keyword evidence="1" id="KW-0812">Transmembrane</keyword>
<evidence type="ECO:0000313" key="2">
    <source>
        <dbReference type="EMBL" id="MBC3293763.1"/>
    </source>
</evidence>
<gene>
    <name evidence="2" type="ORF">HU722_19755</name>
</gene>
<dbReference type="InterPro" id="IPR021306">
    <property type="entry name" value="DUF2878"/>
</dbReference>
<reference evidence="2" key="1">
    <citation type="journal article" date="2020" name="Microorganisms">
        <title>Reliable Identification of Environmental Pseudomonas Isolates Using the rpoD Gene.</title>
        <authorList>
            <consortium name="The Broad Institute Genome Sequencing Platform"/>
            <person name="Girard L."/>
            <person name="Lood C."/>
            <person name="Rokni-Zadeh H."/>
            <person name="van Noort V."/>
            <person name="Lavigne R."/>
            <person name="De Mot R."/>
        </authorList>
    </citation>
    <scope>NUCLEOTIDE SEQUENCE [LARGE SCALE GENOMIC DNA]</scope>
    <source>
        <strain evidence="2">SWRI145</strain>
    </source>
</reference>
<feature type="transmembrane region" description="Helical" evidence="1">
    <location>
        <begin position="6"/>
        <end position="24"/>
    </location>
</feature>
<name>A0A8I0CXF9_9PSED</name>
<feature type="transmembrane region" description="Helical" evidence="1">
    <location>
        <begin position="29"/>
        <end position="46"/>
    </location>
</feature>
<keyword evidence="1" id="KW-0472">Membrane</keyword>
<feature type="transmembrane region" description="Helical" evidence="1">
    <location>
        <begin position="103"/>
        <end position="123"/>
    </location>
</feature>
<comment type="caution">
    <text evidence="2">The sequence shown here is derived from an EMBL/GenBank/DDBJ whole genome shotgun (WGS) entry which is preliminary data.</text>
</comment>
<dbReference type="Pfam" id="PF11086">
    <property type="entry name" value="DUF2878"/>
    <property type="match status" value="1"/>
</dbReference>
<evidence type="ECO:0000256" key="1">
    <source>
        <dbReference type="SAM" id="Phobius"/>
    </source>
</evidence>
<dbReference type="AlphaFoldDB" id="A0A8I0CXF9"/>
<dbReference type="EMBL" id="JABWQF010000011">
    <property type="protein sequence ID" value="MBC3293763.1"/>
    <property type="molecule type" value="Genomic_DNA"/>
</dbReference>
<sequence length="165" mass="18611">MNRHVQVFLIAIAFDLYWTLVVLFRERGLFLWLALAILACLMLSPAHRLYALLLAAMGSGLDTLWALTGLIEFHGEALLPLWMLALWLMFATVWTHLTRTTTLPGWILTLMGTLGGPVAYIIGERLGAMTFLEPAFVVVSWMALGWLTLMLLFHILMGRRPCDPL</sequence>
<feature type="transmembrane region" description="Helical" evidence="1">
    <location>
        <begin position="135"/>
        <end position="157"/>
    </location>
</feature>
<keyword evidence="1" id="KW-1133">Transmembrane helix</keyword>